<dbReference type="RefSeq" id="WP_256539397.1">
    <property type="nucleotide sequence ID" value="NZ_JANHOH010000002.1"/>
</dbReference>
<accession>A0ABT1T465</accession>
<sequence length="54" mass="6301">MKIPTDSELETELQEMYMQATHELAALFNIIRTTKNELFNYTEPIMSPVRSPRA</sequence>
<protein>
    <submittedName>
        <fullName evidence="1">Uncharacterized protein</fullName>
    </submittedName>
</protein>
<evidence type="ECO:0000313" key="1">
    <source>
        <dbReference type="EMBL" id="MCQ6959210.1"/>
    </source>
</evidence>
<dbReference type="EMBL" id="JANHOH010000002">
    <property type="protein sequence ID" value="MCQ6959210.1"/>
    <property type="molecule type" value="Genomic_DNA"/>
</dbReference>
<proteinExistence type="predicted"/>
<comment type="caution">
    <text evidence="1">The sequence shown here is derived from an EMBL/GenBank/DDBJ whole genome shotgun (WGS) entry which is preliminary data.</text>
</comment>
<reference evidence="1 2" key="1">
    <citation type="submission" date="2022-07" db="EMBL/GenBank/DDBJ databases">
        <title>Mucilaginibacter sp. JC4.</title>
        <authorList>
            <person name="Le V."/>
            <person name="Ko S.-R."/>
            <person name="Ahn C.-Y."/>
            <person name="Oh H.-M."/>
        </authorList>
    </citation>
    <scope>NUCLEOTIDE SEQUENCE [LARGE SCALE GENOMIC DNA]</scope>
    <source>
        <strain evidence="1 2">JC4</strain>
    </source>
</reference>
<organism evidence="1 2">
    <name type="scientific">Mucilaginibacter aquariorum</name>
    <dbReference type="NCBI Taxonomy" id="2967225"/>
    <lineage>
        <taxon>Bacteria</taxon>
        <taxon>Pseudomonadati</taxon>
        <taxon>Bacteroidota</taxon>
        <taxon>Sphingobacteriia</taxon>
        <taxon>Sphingobacteriales</taxon>
        <taxon>Sphingobacteriaceae</taxon>
        <taxon>Mucilaginibacter</taxon>
    </lineage>
</organism>
<dbReference type="Proteomes" id="UP001204376">
    <property type="component" value="Unassembled WGS sequence"/>
</dbReference>
<name>A0ABT1T465_9SPHI</name>
<keyword evidence="2" id="KW-1185">Reference proteome</keyword>
<gene>
    <name evidence="1" type="ORF">NPE20_14630</name>
</gene>
<evidence type="ECO:0000313" key="2">
    <source>
        <dbReference type="Proteomes" id="UP001204376"/>
    </source>
</evidence>